<dbReference type="CDD" id="cd06257">
    <property type="entry name" value="DnaJ"/>
    <property type="match status" value="1"/>
</dbReference>
<dbReference type="InterPro" id="IPR001623">
    <property type="entry name" value="DnaJ_domain"/>
</dbReference>
<accession>A0ABX5V9B6</accession>
<proteinExistence type="predicted"/>
<dbReference type="PROSITE" id="PS50076">
    <property type="entry name" value="DNAJ_2"/>
    <property type="match status" value="1"/>
</dbReference>
<evidence type="ECO:0000313" key="2">
    <source>
        <dbReference type="EMBL" id="QCT94873.1"/>
    </source>
</evidence>
<dbReference type="SUPFAM" id="SSF46565">
    <property type="entry name" value="Chaperone J-domain"/>
    <property type="match status" value="1"/>
</dbReference>
<dbReference type="SMART" id="SM00271">
    <property type="entry name" value="DnaJ"/>
    <property type="match status" value="1"/>
</dbReference>
<evidence type="ECO:0000259" key="1">
    <source>
        <dbReference type="PROSITE" id="PS50076"/>
    </source>
</evidence>
<reference evidence="2 3" key="1">
    <citation type="submission" date="2019-05" db="EMBL/GenBank/DDBJ databases">
        <title>A comparative analysis of the Nautiliaceae.</title>
        <authorList>
            <person name="Grosche A."/>
            <person name="Smedile F."/>
            <person name="Vetriani C."/>
        </authorList>
    </citation>
    <scope>NUCLEOTIDE SEQUENCE [LARGE SCALE GENOMIC DNA]</scope>
    <source>
        <strain evidence="2 3">TB-2</strain>
    </source>
</reference>
<feature type="domain" description="J" evidence="1">
    <location>
        <begin position="3"/>
        <end position="76"/>
    </location>
</feature>
<gene>
    <name evidence="2" type="ORF">FE773_06645</name>
</gene>
<dbReference type="Gene3D" id="1.10.287.110">
    <property type="entry name" value="DnaJ domain"/>
    <property type="match status" value="1"/>
</dbReference>
<organism evidence="2 3">
    <name type="scientific">Caminibacter mediatlanticus TB-2</name>
    <dbReference type="NCBI Taxonomy" id="391592"/>
    <lineage>
        <taxon>Bacteria</taxon>
        <taxon>Pseudomonadati</taxon>
        <taxon>Campylobacterota</taxon>
        <taxon>Epsilonproteobacteria</taxon>
        <taxon>Nautiliales</taxon>
        <taxon>Nautiliaceae</taxon>
        <taxon>Caminibacter</taxon>
    </lineage>
</organism>
<dbReference type="EMBL" id="CP040463">
    <property type="protein sequence ID" value="QCT94873.1"/>
    <property type="molecule type" value="Genomic_DNA"/>
</dbReference>
<evidence type="ECO:0000313" key="3">
    <source>
        <dbReference type="Proteomes" id="UP000306825"/>
    </source>
</evidence>
<protein>
    <submittedName>
        <fullName evidence="2">Molecular chaperone DnaJ</fullName>
    </submittedName>
</protein>
<name>A0ABX5V9B6_9BACT</name>
<sequence length="81" mass="9589">MKKACKVLQIPPLSTLNDVKLQYKKLAKKYHSDIGGNEDIMKELNWAFKVITEYINSYKFSFSEEEILKQYPDEILKKFKV</sequence>
<keyword evidence="3" id="KW-1185">Reference proteome</keyword>
<dbReference type="InterPro" id="IPR036869">
    <property type="entry name" value="J_dom_sf"/>
</dbReference>
<dbReference type="Proteomes" id="UP000306825">
    <property type="component" value="Chromosome"/>
</dbReference>